<gene>
    <name evidence="1" type="ORF">DIURU_005338</name>
</gene>
<reference evidence="1 2" key="1">
    <citation type="submission" date="2019-07" db="EMBL/GenBank/DDBJ databases">
        <title>Genome assembly of two rare yeast pathogens: Diutina rugosa and Trichomonascus ciferrii.</title>
        <authorList>
            <person name="Mixao V."/>
            <person name="Saus E."/>
            <person name="Hansen A."/>
            <person name="Lass-Flor C."/>
            <person name="Gabaldon T."/>
        </authorList>
    </citation>
    <scope>NUCLEOTIDE SEQUENCE [LARGE SCALE GENOMIC DNA]</scope>
    <source>
        <strain evidence="1 2">CBS 613</strain>
    </source>
</reference>
<accession>A0A642UE34</accession>
<evidence type="ECO:0000313" key="2">
    <source>
        <dbReference type="Proteomes" id="UP000449547"/>
    </source>
</evidence>
<dbReference type="Proteomes" id="UP000449547">
    <property type="component" value="Unassembled WGS sequence"/>
</dbReference>
<proteinExistence type="predicted"/>
<dbReference type="RefSeq" id="XP_034009962.1">
    <property type="nucleotide sequence ID" value="XM_034158309.1"/>
</dbReference>
<protein>
    <submittedName>
        <fullName evidence="1">Uncharacterized protein</fullName>
    </submittedName>
</protein>
<dbReference type="GeneID" id="54783989"/>
<dbReference type="AlphaFoldDB" id="A0A642UE34"/>
<evidence type="ECO:0000313" key="1">
    <source>
        <dbReference type="EMBL" id="KAA8897361.1"/>
    </source>
</evidence>
<keyword evidence="2" id="KW-1185">Reference proteome</keyword>
<sequence>MVKLSPQLKICYGNMGTVKFTGSSSKLTEVIASLATVTDRHKLVDFLKEFYKLAQAHSAEKFAIYKTIIDSINAFVVKLAVFDFQMAKNLQKKIVECNNAWAAEDDRLTEEVHRNIQHETVALTLEFLKSEAYEKAQANRKRTFTKFREILERESDDRLTKLRRKLDRLIERSLQDWTWKEETFKIDATQLAATKLEDSCVGSVVFPPQHIVFYCETRRGPHRCIVKY</sequence>
<comment type="caution">
    <text evidence="1">The sequence shown here is derived from an EMBL/GenBank/DDBJ whole genome shotgun (WGS) entry which is preliminary data.</text>
</comment>
<dbReference type="VEuPathDB" id="FungiDB:DIURU_005338"/>
<name>A0A642UE34_DIURU</name>
<dbReference type="EMBL" id="SWFT01000158">
    <property type="protein sequence ID" value="KAA8897361.1"/>
    <property type="molecule type" value="Genomic_DNA"/>
</dbReference>
<organism evidence="1 2">
    <name type="scientific">Diutina rugosa</name>
    <name type="common">Yeast</name>
    <name type="synonym">Candida rugosa</name>
    <dbReference type="NCBI Taxonomy" id="5481"/>
    <lineage>
        <taxon>Eukaryota</taxon>
        <taxon>Fungi</taxon>
        <taxon>Dikarya</taxon>
        <taxon>Ascomycota</taxon>
        <taxon>Saccharomycotina</taxon>
        <taxon>Pichiomycetes</taxon>
        <taxon>Debaryomycetaceae</taxon>
        <taxon>Diutina</taxon>
    </lineage>
</organism>